<gene>
    <name evidence="1" type="ORF">AWM70_19395</name>
</gene>
<proteinExistence type="predicted"/>
<protein>
    <submittedName>
        <fullName evidence="1">Uncharacterized protein</fullName>
    </submittedName>
</protein>
<evidence type="ECO:0000313" key="1">
    <source>
        <dbReference type="EMBL" id="ANS76471.1"/>
    </source>
</evidence>
<dbReference type="RefSeq" id="WP_068699160.1">
    <property type="nucleotide sequence ID" value="NZ_CP014167.1"/>
</dbReference>
<name>A0A1B1N4U7_9BACL</name>
<accession>A0A1B1N4U7</accession>
<sequence>MSILNQNNDLETELRKEAALGAAKLENIGYPAAYDEDGFCSAAPFTSCFENEMKRGGTGRVIGNRLPDVFG</sequence>
<organism evidence="1 2">
    <name type="scientific">Paenibacillus yonginensis</name>
    <dbReference type="NCBI Taxonomy" id="1462996"/>
    <lineage>
        <taxon>Bacteria</taxon>
        <taxon>Bacillati</taxon>
        <taxon>Bacillota</taxon>
        <taxon>Bacilli</taxon>
        <taxon>Bacillales</taxon>
        <taxon>Paenibacillaceae</taxon>
        <taxon>Paenibacillus</taxon>
    </lineage>
</organism>
<dbReference type="EMBL" id="CP014167">
    <property type="protein sequence ID" value="ANS76471.1"/>
    <property type="molecule type" value="Genomic_DNA"/>
</dbReference>
<dbReference type="AlphaFoldDB" id="A0A1B1N4U7"/>
<dbReference type="Proteomes" id="UP000092573">
    <property type="component" value="Chromosome"/>
</dbReference>
<evidence type="ECO:0000313" key="2">
    <source>
        <dbReference type="Proteomes" id="UP000092573"/>
    </source>
</evidence>
<reference evidence="1 2" key="1">
    <citation type="submission" date="2016-01" db="EMBL/GenBank/DDBJ databases">
        <title>Complete Genome Sequence of Paenibacillus yonginensis DCY84, a novel Plant Growth-Promoting Bacteria with Elicitation of Induced Systemic Resistance.</title>
        <authorList>
            <person name="Kim Y.J."/>
            <person name="Yang D.C."/>
            <person name="Sukweenadhi J."/>
        </authorList>
    </citation>
    <scope>NUCLEOTIDE SEQUENCE [LARGE SCALE GENOMIC DNA]</scope>
    <source>
        <strain evidence="1 2">DCY84</strain>
    </source>
</reference>
<dbReference type="KEGG" id="pyg:AWM70_19395"/>
<keyword evidence="2" id="KW-1185">Reference proteome</keyword>